<feature type="region of interest" description="Disordered" evidence="3">
    <location>
        <begin position="239"/>
        <end position="265"/>
    </location>
</feature>
<sequence>MPAGTCLTLRLLDLRARRAPGQTFLLGLACLELCFSTWTELLPSTLLVCRTCCLMRPPLLQQWPAWALNPAPESWRTTAWESFQHPVGRSWVSQWRAAARQSLRSWTLSPAAVWSMQRVRANLEQPEALLLDARPAARFHGEVPEPRAGMRGGHIPGSLSLPFGSVLSSGSMRPPQQIRELLAEAGVSAESLGRSDGQQVVTSCGSGMTACVVGLALHQVGLPLGRWAVYDGSWSEWGASKDTPIVRKGADGKAEPVPSDPPSSL</sequence>
<comment type="caution">
    <text evidence="5">The sequence shown here is derived from an EMBL/GenBank/DDBJ whole genome shotgun (WGS) entry which is preliminary data.</text>
</comment>
<dbReference type="SMART" id="SM00450">
    <property type="entry name" value="RHOD"/>
    <property type="match status" value="1"/>
</dbReference>
<evidence type="ECO:0000313" key="6">
    <source>
        <dbReference type="Proteomes" id="UP000626109"/>
    </source>
</evidence>
<feature type="domain" description="Rhodanese" evidence="4">
    <location>
        <begin position="124"/>
        <end position="246"/>
    </location>
</feature>
<evidence type="ECO:0000256" key="3">
    <source>
        <dbReference type="SAM" id="MobiDB-lite"/>
    </source>
</evidence>
<dbReference type="InterPro" id="IPR045078">
    <property type="entry name" value="TST/MPST-like"/>
</dbReference>
<evidence type="ECO:0000256" key="2">
    <source>
        <dbReference type="ARBA" id="ARBA00022737"/>
    </source>
</evidence>
<dbReference type="EMBL" id="CAJNNW010037378">
    <property type="protein sequence ID" value="CAE8741392.1"/>
    <property type="molecule type" value="Genomic_DNA"/>
</dbReference>
<accession>A0A813LX38</accession>
<dbReference type="InterPro" id="IPR036873">
    <property type="entry name" value="Rhodanese-like_dom_sf"/>
</dbReference>
<evidence type="ECO:0000259" key="4">
    <source>
        <dbReference type="PROSITE" id="PS50206"/>
    </source>
</evidence>
<keyword evidence="1" id="KW-0808">Transferase</keyword>
<evidence type="ECO:0000313" key="5">
    <source>
        <dbReference type="EMBL" id="CAE8741392.1"/>
    </source>
</evidence>
<feature type="compositionally biased region" description="Basic and acidic residues" evidence="3">
    <location>
        <begin position="244"/>
        <end position="254"/>
    </location>
</feature>
<proteinExistence type="predicted"/>
<name>A0A813LX38_POLGL</name>
<dbReference type="Gene3D" id="3.40.250.10">
    <property type="entry name" value="Rhodanese-like domain"/>
    <property type="match status" value="1"/>
</dbReference>
<dbReference type="GO" id="GO:0004792">
    <property type="term" value="F:thiosulfate-cyanide sulfurtransferase activity"/>
    <property type="evidence" value="ECO:0007669"/>
    <property type="project" value="TreeGrafter"/>
</dbReference>
<dbReference type="AlphaFoldDB" id="A0A813LX38"/>
<dbReference type="CDD" id="cd01449">
    <property type="entry name" value="TST_Repeat_2"/>
    <property type="match status" value="1"/>
</dbReference>
<reference evidence="5" key="1">
    <citation type="submission" date="2021-02" db="EMBL/GenBank/DDBJ databases">
        <authorList>
            <person name="Dougan E. K."/>
            <person name="Rhodes N."/>
            <person name="Thang M."/>
            <person name="Chan C."/>
        </authorList>
    </citation>
    <scope>NUCLEOTIDE SEQUENCE</scope>
</reference>
<dbReference type="GO" id="GO:0005739">
    <property type="term" value="C:mitochondrion"/>
    <property type="evidence" value="ECO:0007669"/>
    <property type="project" value="TreeGrafter"/>
</dbReference>
<protein>
    <recommendedName>
        <fullName evidence="4">Rhodanese domain-containing protein</fullName>
    </recommendedName>
</protein>
<dbReference type="Proteomes" id="UP000626109">
    <property type="component" value="Unassembled WGS sequence"/>
</dbReference>
<dbReference type="SUPFAM" id="SSF52821">
    <property type="entry name" value="Rhodanese/Cell cycle control phosphatase"/>
    <property type="match status" value="1"/>
</dbReference>
<keyword evidence="2" id="KW-0677">Repeat</keyword>
<dbReference type="InterPro" id="IPR001763">
    <property type="entry name" value="Rhodanese-like_dom"/>
</dbReference>
<dbReference type="Pfam" id="PF00581">
    <property type="entry name" value="Rhodanese"/>
    <property type="match status" value="1"/>
</dbReference>
<gene>
    <name evidence="5" type="ORF">PGLA2088_LOCUS50437</name>
</gene>
<organism evidence="5 6">
    <name type="scientific">Polarella glacialis</name>
    <name type="common">Dinoflagellate</name>
    <dbReference type="NCBI Taxonomy" id="89957"/>
    <lineage>
        <taxon>Eukaryota</taxon>
        <taxon>Sar</taxon>
        <taxon>Alveolata</taxon>
        <taxon>Dinophyceae</taxon>
        <taxon>Suessiales</taxon>
        <taxon>Suessiaceae</taxon>
        <taxon>Polarella</taxon>
    </lineage>
</organism>
<dbReference type="PROSITE" id="PS50206">
    <property type="entry name" value="RHODANESE_3"/>
    <property type="match status" value="1"/>
</dbReference>
<dbReference type="PANTHER" id="PTHR11364">
    <property type="entry name" value="THIOSULFATE SULFERTANSFERASE"/>
    <property type="match status" value="1"/>
</dbReference>
<evidence type="ECO:0000256" key="1">
    <source>
        <dbReference type="ARBA" id="ARBA00022679"/>
    </source>
</evidence>
<dbReference type="PANTHER" id="PTHR11364:SF27">
    <property type="entry name" value="SULFURTRANSFERASE"/>
    <property type="match status" value="1"/>
</dbReference>